<dbReference type="Proteomes" id="UP001652625">
    <property type="component" value="Chromosome 12"/>
</dbReference>
<accession>A0ABM4D693</accession>
<organism evidence="2 3">
    <name type="scientific">Hydra vulgaris</name>
    <name type="common">Hydra</name>
    <name type="synonym">Hydra attenuata</name>
    <dbReference type="NCBI Taxonomy" id="6087"/>
    <lineage>
        <taxon>Eukaryota</taxon>
        <taxon>Metazoa</taxon>
        <taxon>Cnidaria</taxon>
        <taxon>Hydrozoa</taxon>
        <taxon>Hydroidolina</taxon>
        <taxon>Anthoathecata</taxon>
        <taxon>Aplanulata</taxon>
        <taxon>Hydridae</taxon>
        <taxon>Hydra</taxon>
    </lineage>
</organism>
<keyword evidence="2" id="KW-1185">Reference proteome</keyword>
<name>A0ABM4D693_HYDVU</name>
<gene>
    <name evidence="3" type="primary">LOC101239954</name>
</gene>
<evidence type="ECO:0000313" key="3">
    <source>
        <dbReference type="RefSeq" id="XP_065669818.1"/>
    </source>
</evidence>
<dbReference type="RefSeq" id="XP_065669818.1">
    <property type="nucleotide sequence ID" value="XM_065813746.1"/>
</dbReference>
<evidence type="ECO:0000313" key="2">
    <source>
        <dbReference type="Proteomes" id="UP001652625"/>
    </source>
</evidence>
<feature type="region of interest" description="Disordered" evidence="1">
    <location>
        <begin position="49"/>
        <end position="76"/>
    </location>
</feature>
<proteinExistence type="predicted"/>
<evidence type="ECO:0000256" key="1">
    <source>
        <dbReference type="SAM" id="MobiDB-lite"/>
    </source>
</evidence>
<feature type="compositionally biased region" description="Acidic residues" evidence="1">
    <location>
        <begin position="50"/>
        <end position="69"/>
    </location>
</feature>
<dbReference type="GeneID" id="101239954"/>
<sequence>MTYFEAFKVDLENITKKYENASSIDESFNVSDLSDPENQYISNNYKYVEETESDEDSIDELSDEEDETPLDQTFDNGSYESINNARLFVQFGEAVYRVTNPHILKNSANSYQPDALPLANSTIISENKK</sequence>
<reference evidence="3" key="1">
    <citation type="submission" date="2025-08" db="UniProtKB">
        <authorList>
            <consortium name="RefSeq"/>
        </authorList>
    </citation>
    <scope>IDENTIFICATION</scope>
</reference>
<protein>
    <submittedName>
        <fullName evidence="3">Uncharacterized protein LOC101239954 isoform X4</fullName>
    </submittedName>
</protein>